<dbReference type="GO" id="GO:0070034">
    <property type="term" value="F:telomerase RNA binding"/>
    <property type="evidence" value="ECO:0007669"/>
    <property type="project" value="TreeGrafter"/>
</dbReference>
<dbReference type="Gene3D" id="1.25.40.10">
    <property type="entry name" value="Tetratricopeptide repeat domain"/>
    <property type="match status" value="1"/>
</dbReference>
<feature type="domain" description="DNA/RNA-binding" evidence="2">
    <location>
        <begin position="181"/>
        <end position="296"/>
    </location>
</feature>
<dbReference type="Proteomes" id="UP001197093">
    <property type="component" value="Unassembled WGS sequence"/>
</dbReference>
<dbReference type="InterPro" id="IPR045153">
    <property type="entry name" value="Est1/Ebs1-like"/>
</dbReference>
<keyword evidence="4" id="KW-1185">Reference proteome</keyword>
<feature type="region of interest" description="Disordered" evidence="1">
    <location>
        <begin position="330"/>
        <end position="363"/>
    </location>
</feature>
<gene>
    <name evidence="3" type="ORF">NEMBOFW57_001906</name>
</gene>
<dbReference type="EMBL" id="JAHCVI010000001">
    <property type="protein sequence ID" value="KAG7291884.1"/>
    <property type="molecule type" value="Genomic_DNA"/>
</dbReference>
<dbReference type="FunFam" id="1.25.40.10:FF:000202">
    <property type="entry name" value="Unplaced genomic scaffold supercont1.7, whole genome shotgun sequence"/>
    <property type="match status" value="1"/>
</dbReference>
<protein>
    <recommendedName>
        <fullName evidence="2">DNA/RNA-binding domain-containing protein</fullName>
    </recommendedName>
</protein>
<dbReference type="GO" id="GO:0042162">
    <property type="term" value="F:telomeric DNA binding"/>
    <property type="evidence" value="ECO:0007669"/>
    <property type="project" value="TreeGrafter"/>
</dbReference>
<feature type="region of interest" description="Disordered" evidence="1">
    <location>
        <begin position="456"/>
        <end position="496"/>
    </location>
</feature>
<comment type="caution">
    <text evidence="3">The sequence shown here is derived from an EMBL/GenBank/DDBJ whole genome shotgun (WGS) entry which is preliminary data.</text>
</comment>
<feature type="compositionally biased region" description="Polar residues" evidence="1">
    <location>
        <begin position="349"/>
        <end position="360"/>
    </location>
</feature>
<sequence length="604" mass="68332">MEIIKQPETRPISQEQLVAEVKGIYAGLVMVESKCIEVDNNQTSSSHTDPANKLNNDQWQALIALHRTLLHEHHDFFLASQHPSASPALRRLAAKYAMPARMWRHGIHSFLELLRHRLPASLDHMLTFIYMAYSMMALLYETVPAFEDTWIECLGDLGRYRMAIEDDDIRDREVWTAVSRLWYSRACDKAPTTGRLYHHLAILARPNALQQLYYYSKSLCVDMPFPSARESIMTLLEPCMSQSSSPQHAKLPPTELHFVRTHGILFTGRHQDEFDSTLETFLKPLDNHIGRSTRRWLESGYHMAISNICAVTGYGDDKNPITVALKTAARLRPQNNNDDTPMQDAGSEVSASPDSKTAPNPKQLPNALRLFAGTYDVVCRRFGDSNILPFLHVSLVFLHYLTFCPEAMAHVAPHIPWKLTASMLNTLIGAIPSVSQYVSQAQPDLAPLFEDGAPFPGSVGAGDGSEQNYVDGKKEGEDKKDGEGKEPTPRKRPLPDDFALRGLSWTEMYFPSHWFVLEESIDDDEKYFELASMMEERRRRVVWLGCRIAEREGGNWLRFDKETKTFGVNPLYEVELDLEGPGQMPPTPGESDDFEELPDAKAIA</sequence>
<evidence type="ECO:0000259" key="2">
    <source>
        <dbReference type="Pfam" id="PF10373"/>
    </source>
</evidence>
<dbReference type="GO" id="GO:0005697">
    <property type="term" value="C:telomerase holoenzyme complex"/>
    <property type="evidence" value="ECO:0007669"/>
    <property type="project" value="TreeGrafter"/>
</dbReference>
<dbReference type="InterPro" id="IPR011990">
    <property type="entry name" value="TPR-like_helical_dom_sf"/>
</dbReference>
<feature type="region of interest" description="Disordered" evidence="1">
    <location>
        <begin position="578"/>
        <end position="604"/>
    </location>
</feature>
<evidence type="ECO:0000313" key="3">
    <source>
        <dbReference type="EMBL" id="KAG7291884.1"/>
    </source>
</evidence>
<dbReference type="GO" id="GO:0000184">
    <property type="term" value="P:nuclear-transcribed mRNA catabolic process, nonsense-mediated decay"/>
    <property type="evidence" value="ECO:0007669"/>
    <property type="project" value="TreeGrafter"/>
</dbReference>
<dbReference type="AlphaFoldDB" id="A0AAD4F2F4"/>
<name>A0AAD4F2F4_9PEZI</name>
<organism evidence="3 4">
    <name type="scientific">Staphylotrichum longicolle</name>
    <dbReference type="NCBI Taxonomy" id="669026"/>
    <lineage>
        <taxon>Eukaryota</taxon>
        <taxon>Fungi</taxon>
        <taxon>Dikarya</taxon>
        <taxon>Ascomycota</taxon>
        <taxon>Pezizomycotina</taxon>
        <taxon>Sordariomycetes</taxon>
        <taxon>Sordariomycetidae</taxon>
        <taxon>Sordariales</taxon>
        <taxon>Chaetomiaceae</taxon>
        <taxon>Staphylotrichum</taxon>
    </lineage>
</organism>
<dbReference type="InterPro" id="IPR018834">
    <property type="entry name" value="DNA/RNA-bd_Est1-type"/>
</dbReference>
<dbReference type="SUPFAM" id="SSF48452">
    <property type="entry name" value="TPR-like"/>
    <property type="match status" value="1"/>
</dbReference>
<dbReference type="Pfam" id="PF10373">
    <property type="entry name" value="EST1_DNA_bind"/>
    <property type="match status" value="1"/>
</dbReference>
<accession>A0AAD4F2F4</accession>
<dbReference type="PANTHER" id="PTHR15696">
    <property type="entry name" value="SMG-7 SUPPRESSOR WITH MORPHOLOGICAL EFFECT ON GENITALIA PROTEIN 7"/>
    <property type="match status" value="1"/>
</dbReference>
<evidence type="ECO:0000313" key="4">
    <source>
        <dbReference type="Proteomes" id="UP001197093"/>
    </source>
</evidence>
<feature type="compositionally biased region" description="Basic and acidic residues" evidence="1">
    <location>
        <begin position="471"/>
        <end position="496"/>
    </location>
</feature>
<evidence type="ECO:0000256" key="1">
    <source>
        <dbReference type="SAM" id="MobiDB-lite"/>
    </source>
</evidence>
<reference evidence="3" key="1">
    <citation type="submission" date="2023-02" db="EMBL/GenBank/DDBJ databases">
        <authorList>
            <person name="Palmer J.M."/>
        </authorList>
    </citation>
    <scope>NUCLEOTIDE SEQUENCE</scope>
    <source>
        <strain evidence="3">FW57</strain>
    </source>
</reference>
<proteinExistence type="predicted"/>
<dbReference type="PANTHER" id="PTHR15696:SF0">
    <property type="entry name" value="TELOMERASE-BINDING PROTEIN EST1A"/>
    <property type="match status" value="1"/>
</dbReference>